<accession>A0ACD4C3A0</accession>
<keyword evidence="2" id="KW-1185">Reference proteome</keyword>
<dbReference type="EMBL" id="CP104558">
    <property type="protein sequence ID" value="UXH42988.1"/>
    <property type="molecule type" value="Genomic_DNA"/>
</dbReference>
<protein>
    <submittedName>
        <fullName evidence="1">DUF5082 domain-containing protein</fullName>
    </submittedName>
</protein>
<dbReference type="Proteomes" id="UP001064027">
    <property type="component" value="Chromosome"/>
</dbReference>
<name>A0ACD4C3A0_9BACI</name>
<reference evidence="1" key="1">
    <citation type="submission" date="2022-09" db="EMBL/GenBank/DDBJ databases">
        <title>Complete genome sequence of Rossellomorea vietnamensis strain RL-WG62, a newly isolated PGPR with the potential for plant salinity stress alleviation.</title>
        <authorList>
            <person name="Ren L."/>
            <person name="Wang G."/>
            <person name="Hu H."/>
        </authorList>
    </citation>
    <scope>NUCLEOTIDE SEQUENCE</scope>
    <source>
        <strain evidence="1">RL-WG62</strain>
    </source>
</reference>
<sequence>MSNNDFIINQLQSDLSFLNTQLADNQEKLIRLKLAKRDIEANQEIYFANKRLVEEPQLTVDVWSGRHANVFLGIRSTIEDSYNKVGNEGIEGLLHGIEEKISYFEAENQQVMNSISSKRENISQLINS</sequence>
<proteinExistence type="predicted"/>
<organism evidence="1 2">
    <name type="scientific">Rossellomorea vietnamensis</name>
    <dbReference type="NCBI Taxonomy" id="218284"/>
    <lineage>
        <taxon>Bacteria</taxon>
        <taxon>Bacillati</taxon>
        <taxon>Bacillota</taxon>
        <taxon>Bacilli</taxon>
        <taxon>Bacillales</taxon>
        <taxon>Bacillaceae</taxon>
        <taxon>Rossellomorea</taxon>
    </lineage>
</organism>
<gene>
    <name evidence="1" type="ORF">N5C46_14985</name>
</gene>
<evidence type="ECO:0000313" key="1">
    <source>
        <dbReference type="EMBL" id="UXH42988.1"/>
    </source>
</evidence>
<evidence type="ECO:0000313" key="2">
    <source>
        <dbReference type="Proteomes" id="UP001064027"/>
    </source>
</evidence>